<evidence type="ECO:0000256" key="2">
    <source>
        <dbReference type="SAM" id="Phobius"/>
    </source>
</evidence>
<keyword evidence="2" id="KW-0812">Transmembrane</keyword>
<dbReference type="Proteomes" id="UP000323876">
    <property type="component" value="Unassembled WGS sequence"/>
</dbReference>
<evidence type="ECO:0000259" key="3">
    <source>
        <dbReference type="Pfam" id="PF05257"/>
    </source>
</evidence>
<keyword evidence="2" id="KW-0472">Membrane</keyword>
<comment type="caution">
    <text evidence="4">The sequence shown here is derived from an EMBL/GenBank/DDBJ whole genome shotgun (WGS) entry which is preliminary data.</text>
</comment>
<keyword evidence="2" id="KW-1133">Transmembrane helix</keyword>
<feature type="domain" description="Peptidase C51" evidence="3">
    <location>
        <begin position="106"/>
        <end position="194"/>
    </location>
</feature>
<feature type="transmembrane region" description="Helical" evidence="2">
    <location>
        <begin position="30"/>
        <end position="52"/>
    </location>
</feature>
<keyword evidence="5" id="KW-1185">Reference proteome</keyword>
<sequence>MTEQQVRGSHRVRSRNAGPRHGQTGRRVGPWLVIGLVVIALAGAGVVGVRWWQDHSNPAAIVGERSTAFPAIDKSALDPTQAKIVAVTAQEFRSPGSGGKYAEGVSEPWCADFVSWVMREAGVPLANPNSGSWRIPGVYTLQEYYASAGRFAPIGGYQPRTGDVLMYDSTSPFGQHTNIVLKSGAGTVTTIGGNEFGEVSIHTFALAQVPGIVGFGRL</sequence>
<feature type="region of interest" description="Disordered" evidence="1">
    <location>
        <begin position="1"/>
        <end position="24"/>
    </location>
</feature>
<reference evidence="4 5" key="1">
    <citation type="submission" date="2019-09" db="EMBL/GenBank/DDBJ databases">
        <authorList>
            <person name="Wang X."/>
        </authorList>
    </citation>
    <scope>NUCLEOTIDE SEQUENCE [LARGE SCALE GENOMIC DNA]</scope>
    <source>
        <strain evidence="4 5">CICC 11023</strain>
    </source>
</reference>
<organism evidence="4 5">
    <name type="scientific">Nocardia colli</name>
    <dbReference type="NCBI Taxonomy" id="2545717"/>
    <lineage>
        <taxon>Bacteria</taxon>
        <taxon>Bacillati</taxon>
        <taxon>Actinomycetota</taxon>
        <taxon>Actinomycetes</taxon>
        <taxon>Mycobacteriales</taxon>
        <taxon>Nocardiaceae</taxon>
        <taxon>Nocardia</taxon>
    </lineage>
</organism>
<dbReference type="OrthoDB" id="9812962at2"/>
<dbReference type="AlphaFoldDB" id="A0A5N0EHP7"/>
<dbReference type="Pfam" id="PF05257">
    <property type="entry name" value="CHAP"/>
    <property type="match status" value="1"/>
</dbReference>
<protein>
    <submittedName>
        <fullName evidence="4">CHAP domain-containing protein</fullName>
    </submittedName>
</protein>
<gene>
    <name evidence="4" type="ORF">F3087_13745</name>
</gene>
<name>A0A5N0EHP7_9NOCA</name>
<dbReference type="InterPro" id="IPR007921">
    <property type="entry name" value="CHAP_dom"/>
</dbReference>
<accession>A0A5N0EHP7</accession>
<evidence type="ECO:0000313" key="4">
    <source>
        <dbReference type="EMBL" id="KAA8888129.1"/>
    </source>
</evidence>
<evidence type="ECO:0000256" key="1">
    <source>
        <dbReference type="SAM" id="MobiDB-lite"/>
    </source>
</evidence>
<proteinExistence type="predicted"/>
<dbReference type="EMBL" id="VXLC01000004">
    <property type="protein sequence ID" value="KAA8888129.1"/>
    <property type="molecule type" value="Genomic_DNA"/>
</dbReference>
<evidence type="ECO:0000313" key="5">
    <source>
        <dbReference type="Proteomes" id="UP000323876"/>
    </source>
</evidence>